<evidence type="ECO:0000313" key="9">
    <source>
        <dbReference type="EMBL" id="AXC09450.1"/>
    </source>
</evidence>
<feature type="transmembrane region" description="Helical" evidence="7">
    <location>
        <begin position="52"/>
        <end position="70"/>
    </location>
</feature>
<dbReference type="Proteomes" id="UP000253606">
    <property type="component" value="Chromosome"/>
</dbReference>
<sequence>MTIQQNGHMLSFSNLEQVTLTSGVAARLLIAALFGGLIGLDRELHQKPSGIRTNLLICFAASLFTFLSPIIAGENGSNKGQIASNIVQGIGFLGAGLILQNRYRVSGLTSAATVFAVASIGMACGAGLYAPATLATGVVLVALEGVGMLEKKFNVKLYLRIYEVRGKDSSEMERAILKAMDQEGRHLGDLERSTVGGLVRATFTAQATTKGHATLKKILKDCACIDEVLSFHSSEDD</sequence>
<dbReference type="InterPro" id="IPR003416">
    <property type="entry name" value="MgtC/SapB/SrpB/YhiD_fam"/>
</dbReference>
<evidence type="ECO:0000256" key="5">
    <source>
        <dbReference type="ARBA" id="ARBA00022989"/>
    </source>
</evidence>
<keyword evidence="6 7" id="KW-0472">Membrane</keyword>
<keyword evidence="10" id="KW-1185">Reference proteome</keyword>
<dbReference type="RefSeq" id="WP_114205287.1">
    <property type="nucleotide sequence ID" value="NZ_CP030840.1"/>
</dbReference>
<feature type="domain" description="MgtC/SapB/SrpB/YhiD N-terminal" evidence="8">
    <location>
        <begin position="28"/>
        <end position="151"/>
    </location>
</feature>
<proteinExistence type="inferred from homology"/>
<keyword evidence="4 7" id="KW-0812">Transmembrane</keyword>
<feature type="transmembrane region" description="Helical" evidence="7">
    <location>
        <begin position="20"/>
        <end position="40"/>
    </location>
</feature>
<evidence type="ECO:0000256" key="3">
    <source>
        <dbReference type="ARBA" id="ARBA00022475"/>
    </source>
</evidence>
<dbReference type="PRINTS" id="PR01837">
    <property type="entry name" value="MGTCSAPBPROT"/>
</dbReference>
<evidence type="ECO:0000256" key="4">
    <source>
        <dbReference type="ARBA" id="ARBA00022692"/>
    </source>
</evidence>
<evidence type="ECO:0000313" key="10">
    <source>
        <dbReference type="Proteomes" id="UP000253606"/>
    </source>
</evidence>
<dbReference type="PANTHER" id="PTHR33778:SF1">
    <property type="entry name" value="MAGNESIUM TRANSPORTER YHID-RELATED"/>
    <property type="match status" value="1"/>
</dbReference>
<dbReference type="InterPro" id="IPR049177">
    <property type="entry name" value="MgtC_SapB_SrpB_YhiD_N"/>
</dbReference>
<dbReference type="AlphaFoldDB" id="A0A2Z5FRX6"/>
<gene>
    <name evidence="9" type="ORF">ACPOL_0063</name>
</gene>
<evidence type="ECO:0000256" key="2">
    <source>
        <dbReference type="ARBA" id="ARBA00009298"/>
    </source>
</evidence>
<evidence type="ECO:0000259" key="8">
    <source>
        <dbReference type="Pfam" id="PF02308"/>
    </source>
</evidence>
<feature type="transmembrane region" description="Helical" evidence="7">
    <location>
        <begin position="82"/>
        <end position="99"/>
    </location>
</feature>
<comment type="subcellular location">
    <subcellularLocation>
        <location evidence="1">Cell membrane</location>
        <topology evidence="1">Multi-pass membrane protein</topology>
    </subcellularLocation>
</comment>
<name>A0A2Z5FRX6_9BACT</name>
<protein>
    <submittedName>
        <fullName evidence="9">Mg(2+) transport ATPase protein C</fullName>
    </submittedName>
</protein>
<dbReference type="KEGG" id="abas:ACPOL_0063"/>
<evidence type="ECO:0000256" key="6">
    <source>
        <dbReference type="ARBA" id="ARBA00023136"/>
    </source>
</evidence>
<dbReference type="GO" id="GO:0005886">
    <property type="term" value="C:plasma membrane"/>
    <property type="evidence" value="ECO:0007669"/>
    <property type="project" value="UniProtKB-SubCell"/>
</dbReference>
<dbReference type="OrthoDB" id="9811198at2"/>
<dbReference type="PANTHER" id="PTHR33778">
    <property type="entry name" value="PROTEIN MGTC"/>
    <property type="match status" value="1"/>
</dbReference>
<organism evidence="9 10">
    <name type="scientific">Acidisarcina polymorpha</name>
    <dbReference type="NCBI Taxonomy" id="2211140"/>
    <lineage>
        <taxon>Bacteria</taxon>
        <taxon>Pseudomonadati</taxon>
        <taxon>Acidobacteriota</taxon>
        <taxon>Terriglobia</taxon>
        <taxon>Terriglobales</taxon>
        <taxon>Acidobacteriaceae</taxon>
        <taxon>Acidisarcina</taxon>
    </lineage>
</organism>
<keyword evidence="5 7" id="KW-1133">Transmembrane helix</keyword>
<comment type="similarity">
    <text evidence="2">Belongs to the MgtC/SapB family.</text>
</comment>
<evidence type="ECO:0000256" key="7">
    <source>
        <dbReference type="SAM" id="Phobius"/>
    </source>
</evidence>
<keyword evidence="3" id="KW-1003">Cell membrane</keyword>
<dbReference type="Pfam" id="PF02308">
    <property type="entry name" value="MgtC"/>
    <property type="match status" value="1"/>
</dbReference>
<accession>A0A2Z5FRX6</accession>
<feature type="transmembrane region" description="Helical" evidence="7">
    <location>
        <begin position="106"/>
        <end position="123"/>
    </location>
</feature>
<reference evidence="9 10" key="1">
    <citation type="journal article" date="2018" name="Front. Microbiol.">
        <title>Hydrolytic Capabilities as a Key to Environmental Success: Chitinolytic and Cellulolytic Acidobacteria From Acidic Sub-arctic Soils and Boreal Peatlands.</title>
        <authorList>
            <person name="Belova S.E."/>
            <person name="Ravin N.V."/>
            <person name="Pankratov T.A."/>
            <person name="Rakitin A.L."/>
            <person name="Ivanova A.A."/>
            <person name="Beletsky A.V."/>
            <person name="Mardanov A.V."/>
            <person name="Sinninghe Damste J.S."/>
            <person name="Dedysh S.N."/>
        </authorList>
    </citation>
    <scope>NUCLEOTIDE SEQUENCE [LARGE SCALE GENOMIC DNA]</scope>
    <source>
        <strain evidence="9 10">SBC82</strain>
    </source>
</reference>
<evidence type="ECO:0000256" key="1">
    <source>
        <dbReference type="ARBA" id="ARBA00004651"/>
    </source>
</evidence>
<dbReference type="EMBL" id="CP030840">
    <property type="protein sequence ID" value="AXC09450.1"/>
    <property type="molecule type" value="Genomic_DNA"/>
</dbReference>